<dbReference type="EMBL" id="CABIKO010000025">
    <property type="protein sequence ID" value="VVA17519.1"/>
    <property type="molecule type" value="Genomic_DNA"/>
</dbReference>
<name>A0A5E4ERN5_PRUDU</name>
<feature type="chain" id="PRO_5022699094" description="Partial AB-hydrolase lipase domain-containing protein" evidence="1">
    <location>
        <begin position="27"/>
        <end position="252"/>
    </location>
</feature>
<sequence length="252" mass="26855">TTKLKTSNPSTTLLLLALLCVSAVAATRTKLNSINNLDDGICKSMVETQGYTCQEHELTTADGYILGLQRIPNGRSCNETAEKLPVLLQHGVFLDASSWLLNPPDQALPFILADNGFDVWLVNSRGTSPSRGNTSLSPKDPVHFASGNGTLTALAAFSEEKLLNLLRSAALLSPVAYLGHISSLILRPAVDIFAAEIQQLVEFICTTRGIDCSNLLAAIGGPNCCLNSSSIDALVENDPQPTATKNLIHLSQ</sequence>
<evidence type="ECO:0000313" key="4">
    <source>
        <dbReference type="Proteomes" id="UP000327085"/>
    </source>
</evidence>
<dbReference type="Gramene" id="VVA17519">
    <property type="protein sequence ID" value="VVA17519"/>
    <property type="gene ID" value="Prudul26B035267"/>
</dbReference>
<accession>A0A5E4ERN5</accession>
<feature type="domain" description="Partial AB-hydrolase lipase" evidence="2">
    <location>
        <begin position="44"/>
        <end position="102"/>
    </location>
</feature>
<dbReference type="AlphaFoldDB" id="A0A5E4ERN5"/>
<dbReference type="GO" id="GO:0006629">
    <property type="term" value="P:lipid metabolic process"/>
    <property type="evidence" value="ECO:0007669"/>
    <property type="project" value="InterPro"/>
</dbReference>
<proteinExistence type="predicted"/>
<dbReference type="InParanoid" id="A0A5E4ERN5"/>
<keyword evidence="1" id="KW-0732">Signal</keyword>
<feature type="non-terminal residue" evidence="3">
    <location>
        <position position="1"/>
    </location>
</feature>
<protein>
    <recommendedName>
        <fullName evidence="2">Partial AB-hydrolase lipase domain-containing protein</fullName>
    </recommendedName>
</protein>
<dbReference type="OMA" id="RVPHDKF"/>
<dbReference type="Pfam" id="PF04083">
    <property type="entry name" value="Abhydro_lipase"/>
    <property type="match status" value="1"/>
</dbReference>
<evidence type="ECO:0000313" key="3">
    <source>
        <dbReference type="EMBL" id="VVA17519.1"/>
    </source>
</evidence>
<dbReference type="Gene3D" id="3.40.50.1820">
    <property type="entry name" value="alpha/beta hydrolase"/>
    <property type="match status" value="2"/>
</dbReference>
<reference evidence="4" key="1">
    <citation type="journal article" date="2020" name="Plant J.">
        <title>Transposons played a major role in the diversification between the closely related almond and peach genomes: results from the almond genome sequence.</title>
        <authorList>
            <person name="Alioto T."/>
            <person name="Alexiou K.G."/>
            <person name="Bardil A."/>
            <person name="Barteri F."/>
            <person name="Castanera R."/>
            <person name="Cruz F."/>
            <person name="Dhingra A."/>
            <person name="Duval H."/>
            <person name="Fernandez I Marti A."/>
            <person name="Frias L."/>
            <person name="Galan B."/>
            <person name="Garcia J.L."/>
            <person name="Howad W."/>
            <person name="Gomez-Garrido J."/>
            <person name="Gut M."/>
            <person name="Julca I."/>
            <person name="Morata J."/>
            <person name="Puigdomenech P."/>
            <person name="Ribeca P."/>
            <person name="Rubio Cabetas M.J."/>
            <person name="Vlasova A."/>
            <person name="Wirthensohn M."/>
            <person name="Garcia-Mas J."/>
            <person name="Gabaldon T."/>
            <person name="Casacuberta J.M."/>
            <person name="Arus P."/>
        </authorList>
    </citation>
    <scope>NUCLEOTIDE SEQUENCE [LARGE SCALE GENOMIC DNA]</scope>
    <source>
        <strain evidence="4">cv. Texas</strain>
    </source>
</reference>
<evidence type="ECO:0000256" key="1">
    <source>
        <dbReference type="SAM" id="SignalP"/>
    </source>
</evidence>
<feature type="signal peptide" evidence="1">
    <location>
        <begin position="1"/>
        <end position="26"/>
    </location>
</feature>
<gene>
    <name evidence="3" type="ORF">ALMOND_2B035267</name>
</gene>
<dbReference type="Proteomes" id="UP000327085">
    <property type="component" value="Chromosome 3"/>
</dbReference>
<dbReference type="InterPro" id="IPR006693">
    <property type="entry name" value="AB_hydrolase_lipase"/>
</dbReference>
<feature type="non-terminal residue" evidence="3">
    <location>
        <position position="252"/>
    </location>
</feature>
<dbReference type="SUPFAM" id="SSF53474">
    <property type="entry name" value="alpha/beta-Hydrolases"/>
    <property type="match status" value="1"/>
</dbReference>
<organism evidence="3 4">
    <name type="scientific">Prunus dulcis</name>
    <name type="common">Almond</name>
    <name type="synonym">Amygdalus dulcis</name>
    <dbReference type="NCBI Taxonomy" id="3755"/>
    <lineage>
        <taxon>Eukaryota</taxon>
        <taxon>Viridiplantae</taxon>
        <taxon>Streptophyta</taxon>
        <taxon>Embryophyta</taxon>
        <taxon>Tracheophyta</taxon>
        <taxon>Spermatophyta</taxon>
        <taxon>Magnoliopsida</taxon>
        <taxon>eudicotyledons</taxon>
        <taxon>Gunneridae</taxon>
        <taxon>Pentapetalae</taxon>
        <taxon>rosids</taxon>
        <taxon>fabids</taxon>
        <taxon>Rosales</taxon>
        <taxon>Rosaceae</taxon>
        <taxon>Amygdaloideae</taxon>
        <taxon>Amygdaleae</taxon>
        <taxon>Prunus</taxon>
    </lineage>
</organism>
<dbReference type="PANTHER" id="PTHR11005">
    <property type="entry name" value="LYSOSOMAL ACID LIPASE-RELATED"/>
    <property type="match status" value="1"/>
</dbReference>
<evidence type="ECO:0000259" key="2">
    <source>
        <dbReference type="Pfam" id="PF04083"/>
    </source>
</evidence>
<dbReference type="InterPro" id="IPR029058">
    <property type="entry name" value="AB_hydrolase_fold"/>
</dbReference>